<dbReference type="Proteomes" id="UP000186230">
    <property type="component" value="Chromosome"/>
</dbReference>
<reference evidence="1 2" key="1">
    <citation type="submission" date="2016-07" db="EMBL/GenBank/DDBJ databases">
        <title>Multi-omics approach to identify versatile polysaccharide utilization systems of a marine flavobacterium Gramella flava.</title>
        <authorList>
            <person name="Tang K."/>
        </authorList>
    </citation>
    <scope>NUCLEOTIDE SEQUENCE [LARGE SCALE GENOMIC DNA]</scope>
    <source>
        <strain evidence="1 2">JLT2011</strain>
    </source>
</reference>
<dbReference type="EMBL" id="CP016359">
    <property type="protein sequence ID" value="APU69221.1"/>
    <property type="molecule type" value="Genomic_DNA"/>
</dbReference>
<dbReference type="PROSITE" id="PS51257">
    <property type="entry name" value="PROKAR_LIPOPROTEIN"/>
    <property type="match status" value="1"/>
</dbReference>
<name>A0A1L7I6K3_9FLAO</name>
<proteinExistence type="predicted"/>
<gene>
    <name evidence="1" type="ORF">GRFL_2497</name>
</gene>
<accession>A0A1L7I6K3</accession>
<dbReference type="STRING" id="1229726.GRFL_2497"/>
<dbReference type="OrthoDB" id="9152336at2"/>
<protein>
    <submittedName>
        <fullName evidence="1">Uncharacterized protein</fullName>
    </submittedName>
</protein>
<dbReference type="KEGG" id="gfl:GRFL_2497"/>
<sequence length="359" mass="41270">MKGQLLSGCRWLAFMVVFMVASCSKSDPDTISGHEPFQQANLKLALALEEESQCLPQYFDENILDSPCESTAFGLVIESYLKSFLDDAVFYDDDNQFDFNIVDRFSSLNRQYITHYRGEVYFGKNGQFTSEVQKTSRKLDRFWPANRQIVINAQHVQDLSDRETLADMIESFDKDVPNREESYRRADLLLNLSSRSEVLPESPYFAMAAFSRNNGLIVLGDGVVETFISMGLDGKLAYNALLSHEWWHQVQYEQNWKNITDFSSASEFSKYRELQADFASAYFLTHKRGGAYNWKKIESFFEISYNSGDCFVQSPTHHGTPEERRVAAKLGYQLASSAQRKGEIISIEALNIIFEDFYY</sequence>
<evidence type="ECO:0000313" key="1">
    <source>
        <dbReference type="EMBL" id="APU69221.1"/>
    </source>
</evidence>
<dbReference type="AlphaFoldDB" id="A0A1L7I6K3"/>
<organism evidence="1 2">
    <name type="scientific">Christiangramia flava JLT2011</name>
    <dbReference type="NCBI Taxonomy" id="1229726"/>
    <lineage>
        <taxon>Bacteria</taxon>
        <taxon>Pseudomonadati</taxon>
        <taxon>Bacteroidota</taxon>
        <taxon>Flavobacteriia</taxon>
        <taxon>Flavobacteriales</taxon>
        <taxon>Flavobacteriaceae</taxon>
        <taxon>Christiangramia</taxon>
    </lineage>
</organism>
<dbReference type="RefSeq" id="WP_139839231.1">
    <property type="nucleotide sequence ID" value="NZ_AMRU01000007.1"/>
</dbReference>
<keyword evidence="2" id="KW-1185">Reference proteome</keyword>
<evidence type="ECO:0000313" key="2">
    <source>
        <dbReference type="Proteomes" id="UP000186230"/>
    </source>
</evidence>